<dbReference type="PROSITE" id="PS50082">
    <property type="entry name" value="WD_REPEATS_2"/>
    <property type="match status" value="2"/>
</dbReference>
<dbReference type="PROSITE" id="PS50294">
    <property type="entry name" value="WD_REPEATS_REGION"/>
    <property type="match status" value="2"/>
</dbReference>
<keyword evidence="2 4" id="KW-0853">WD repeat</keyword>
<evidence type="ECO:0000256" key="4">
    <source>
        <dbReference type="PROSITE-ProRule" id="PRU00221"/>
    </source>
</evidence>
<evidence type="ECO:0000313" key="6">
    <source>
        <dbReference type="EMBL" id="CEK83828.1"/>
    </source>
</evidence>
<organism evidence="6">
    <name type="scientific">Arion vulgaris</name>
    <dbReference type="NCBI Taxonomy" id="1028688"/>
    <lineage>
        <taxon>Eukaryota</taxon>
        <taxon>Metazoa</taxon>
        <taxon>Spiralia</taxon>
        <taxon>Lophotrochozoa</taxon>
        <taxon>Mollusca</taxon>
        <taxon>Gastropoda</taxon>
        <taxon>Heterobranchia</taxon>
        <taxon>Euthyneura</taxon>
        <taxon>Panpulmonata</taxon>
        <taxon>Eupulmonata</taxon>
        <taxon>Stylommatophora</taxon>
        <taxon>Helicina</taxon>
        <taxon>Arionoidea</taxon>
        <taxon>Arionidae</taxon>
        <taxon>Arion</taxon>
    </lineage>
</organism>
<evidence type="ECO:0000256" key="1">
    <source>
        <dbReference type="ARBA" id="ARBA00021125"/>
    </source>
</evidence>
<evidence type="ECO:0000256" key="5">
    <source>
        <dbReference type="SAM" id="MobiDB-lite"/>
    </source>
</evidence>
<evidence type="ECO:0000256" key="3">
    <source>
        <dbReference type="ARBA" id="ARBA00022737"/>
    </source>
</evidence>
<protein>
    <recommendedName>
        <fullName evidence="1">WD repeat-containing protein 89</fullName>
    </recommendedName>
</protein>
<evidence type="ECO:0000256" key="2">
    <source>
        <dbReference type="ARBA" id="ARBA00022574"/>
    </source>
</evidence>
<dbReference type="InterPro" id="IPR039328">
    <property type="entry name" value="WDR89"/>
</dbReference>
<reference evidence="6" key="1">
    <citation type="submission" date="2014-12" db="EMBL/GenBank/DDBJ databases">
        <title>Insight into the proteome of Arion vulgaris.</title>
        <authorList>
            <person name="Aradska J."/>
            <person name="Bulat T."/>
            <person name="Smidak R."/>
            <person name="Sarate P."/>
            <person name="Gangsoo J."/>
            <person name="Sialana F."/>
            <person name="Bilban M."/>
            <person name="Lubec G."/>
        </authorList>
    </citation>
    <scope>NUCLEOTIDE SEQUENCE</scope>
    <source>
        <tissue evidence="6">Skin</tissue>
    </source>
</reference>
<dbReference type="EMBL" id="HACG01036963">
    <property type="protein sequence ID" value="CEK83828.1"/>
    <property type="molecule type" value="Transcribed_RNA"/>
</dbReference>
<dbReference type="AlphaFoldDB" id="A0A0B7ASG4"/>
<dbReference type="PANTHER" id="PTHR22889:SF0">
    <property type="entry name" value="WD REPEAT-CONTAINING PROTEIN 89"/>
    <property type="match status" value="1"/>
</dbReference>
<sequence>MESETLLIKSLQNLLLTDKSTIDTNKSEGDYILDLAVQNSSDPLIAAVYSDFTIRLMSKNGLKHSSTISGHKDTVTKVQFGQSDVHMVYSCSKDKTIRCWDTRTSTTKEVKLFQAPPAVTSEFLSLDVSHSDLLLCAGTEMVDNDSYLLFWDNRQNSLLGCYSECHQDDVTQVCFQPGSDRNLASGSADGLVCIFDLAETSEDDALQITANAESDVSRVGWCGGQNGTDCVYCVTSDNSFRVWDAQEGDNCCTVSNLSEVYEGGAVDYIVDCIPELTACSNNRSTAVLLTGSYSGHLRLLSCTDQDNVKCTLSSLDAGHTATVRCSHWDSKTQTLLTGGEDSQVCLWSPGPLTQISNKSSKAESRGKMIVTEHSRKPYNKTKK</sequence>
<accession>A0A0B7ASG4</accession>
<dbReference type="Gene3D" id="2.130.10.10">
    <property type="entry name" value="YVTN repeat-like/Quinoprotein amine dehydrogenase"/>
    <property type="match status" value="2"/>
</dbReference>
<gene>
    <name evidence="6" type="primary">ORF139199</name>
</gene>
<feature type="compositionally biased region" description="Basic and acidic residues" evidence="5">
    <location>
        <begin position="360"/>
        <end position="375"/>
    </location>
</feature>
<dbReference type="SMART" id="SM00320">
    <property type="entry name" value="WD40"/>
    <property type="match status" value="6"/>
</dbReference>
<proteinExistence type="predicted"/>
<dbReference type="InterPro" id="IPR015943">
    <property type="entry name" value="WD40/YVTN_repeat-like_dom_sf"/>
</dbReference>
<dbReference type="PANTHER" id="PTHR22889">
    <property type="entry name" value="WD REPEAT-CONTAINING PROTEIN 89"/>
    <property type="match status" value="1"/>
</dbReference>
<feature type="repeat" description="WD" evidence="4">
    <location>
        <begin position="68"/>
        <end position="110"/>
    </location>
</feature>
<keyword evidence="3" id="KW-0677">Repeat</keyword>
<feature type="repeat" description="WD" evidence="4">
    <location>
        <begin position="316"/>
        <end position="348"/>
    </location>
</feature>
<dbReference type="InterPro" id="IPR001680">
    <property type="entry name" value="WD40_rpt"/>
</dbReference>
<dbReference type="InterPro" id="IPR036322">
    <property type="entry name" value="WD40_repeat_dom_sf"/>
</dbReference>
<dbReference type="SUPFAM" id="SSF50978">
    <property type="entry name" value="WD40 repeat-like"/>
    <property type="match status" value="1"/>
</dbReference>
<dbReference type="Pfam" id="PF00400">
    <property type="entry name" value="WD40"/>
    <property type="match status" value="3"/>
</dbReference>
<name>A0A0B7ASG4_9EUPU</name>
<feature type="region of interest" description="Disordered" evidence="5">
    <location>
        <begin position="356"/>
        <end position="383"/>
    </location>
</feature>